<dbReference type="SUPFAM" id="SSF140459">
    <property type="entry name" value="PE/PPE dimer-like"/>
    <property type="match status" value="1"/>
</dbReference>
<proteinExistence type="inferred from homology"/>
<gene>
    <name evidence="3" type="ORF">BST12_10110</name>
</gene>
<feature type="domain" description="PPE" evidence="2">
    <location>
        <begin position="1"/>
        <end position="151"/>
    </location>
</feature>
<reference evidence="3 4" key="1">
    <citation type="submission" date="2017-02" db="EMBL/GenBank/DDBJ databases">
        <title>The new phylogeny of genus Mycobacterium.</title>
        <authorList>
            <person name="Tortoli E."/>
            <person name="Trovato A."/>
            <person name="Cirillo D.M."/>
        </authorList>
    </citation>
    <scope>NUCLEOTIDE SEQUENCE [LARGE SCALE GENOMIC DNA]</scope>
    <source>
        <strain evidence="3 4">DSM 45057</strain>
    </source>
</reference>
<dbReference type="Pfam" id="PF00823">
    <property type="entry name" value="PPE"/>
    <property type="match status" value="1"/>
</dbReference>
<dbReference type="PANTHER" id="PTHR46766">
    <property type="entry name" value="GLUTAMINE-RICH PROTEIN 2"/>
    <property type="match status" value="1"/>
</dbReference>
<dbReference type="InterPro" id="IPR000030">
    <property type="entry name" value="PPE_dom"/>
</dbReference>
<dbReference type="Gene3D" id="1.20.1260.20">
    <property type="entry name" value="PPE superfamily"/>
    <property type="match status" value="1"/>
</dbReference>
<dbReference type="Proteomes" id="UP000192284">
    <property type="component" value="Unassembled WGS sequence"/>
</dbReference>
<accession>A0A1W9ZWH3</accession>
<evidence type="ECO:0000313" key="3">
    <source>
        <dbReference type="EMBL" id="ORA22150.1"/>
    </source>
</evidence>
<dbReference type="AlphaFoldDB" id="A0A1W9ZWH3"/>
<organism evidence="3 4">
    <name type="scientific">Mycobacterium angelicum</name>
    <dbReference type="NCBI Taxonomy" id="470074"/>
    <lineage>
        <taxon>Bacteria</taxon>
        <taxon>Bacillati</taxon>
        <taxon>Actinomycetota</taxon>
        <taxon>Actinomycetes</taxon>
        <taxon>Mycobacteriales</taxon>
        <taxon>Mycobacteriaceae</taxon>
        <taxon>Mycobacterium</taxon>
    </lineage>
</organism>
<keyword evidence="4" id="KW-1185">Reference proteome</keyword>
<protein>
    <recommendedName>
        <fullName evidence="2">PPE domain-containing protein</fullName>
    </recommendedName>
</protein>
<dbReference type="InterPro" id="IPR038332">
    <property type="entry name" value="PPE_sf"/>
</dbReference>
<evidence type="ECO:0000259" key="2">
    <source>
        <dbReference type="Pfam" id="PF00823"/>
    </source>
</evidence>
<dbReference type="EMBL" id="MVHE01000011">
    <property type="protein sequence ID" value="ORA22150.1"/>
    <property type="molecule type" value="Genomic_DNA"/>
</dbReference>
<evidence type="ECO:0000256" key="1">
    <source>
        <dbReference type="ARBA" id="ARBA00010652"/>
    </source>
</evidence>
<sequence>MYSGAGSAPMLTAAAAWNGLADELGMAASSFSSMISDLVGSAWQGPASAAMAAVAGPYAHWLDAAATHAGGAAVGATTVATVFEQARAAVVHPLAIATNRNQMISLVVSNVFGFNAPAIAFKDAEYEAMWVQDVTAMIGYHSGASAVAEQLAPLQQALKALPGQVAAAVGASPAALAPAAAAANPAATAFEYGLIAALVGTPLVVAIGNLETTVARSAAVFTPAVKAAIAGITSATAPVVAAVEPVAKAIAATPIVAAATAAIAPVAAQVTAAVNGVADVATATVGQVSTAATGALTALETTALTQQIALVTGNPALLSNFVPLLTSNPALLSGVYGFLASNPQLVAGLLAQVQNNPALAAQIIATFNQIQASNPALAAQLLSLATQLGNQLGIAPAA</sequence>
<dbReference type="GO" id="GO:0052572">
    <property type="term" value="P:response to host immune response"/>
    <property type="evidence" value="ECO:0007669"/>
    <property type="project" value="TreeGrafter"/>
</dbReference>
<comment type="similarity">
    <text evidence="1">Belongs to the mycobacterial PPE family.</text>
</comment>
<dbReference type="PANTHER" id="PTHR46766:SF1">
    <property type="entry name" value="GLUTAMINE-RICH PROTEIN 2"/>
    <property type="match status" value="1"/>
</dbReference>
<name>A0A1W9ZWH3_MYCAN</name>
<comment type="caution">
    <text evidence="3">The sequence shown here is derived from an EMBL/GenBank/DDBJ whole genome shotgun (WGS) entry which is preliminary data.</text>
</comment>
<evidence type="ECO:0000313" key="4">
    <source>
        <dbReference type="Proteomes" id="UP000192284"/>
    </source>
</evidence>